<protein>
    <submittedName>
        <fullName evidence="3">Uncharacterized protein</fullName>
    </submittedName>
</protein>
<dbReference type="OrthoDB" id="6359205at2759"/>
<dbReference type="InParanoid" id="E9I4D2"/>
<feature type="coiled-coil region" evidence="1">
    <location>
        <begin position="40"/>
        <end position="67"/>
    </location>
</feature>
<name>E9I4D2_DAPPU</name>
<proteinExistence type="predicted"/>
<keyword evidence="2" id="KW-0732">Signal</keyword>
<sequence>MHFSVGVAILLICSTLLEAVPTPQIKSIPKQPWRPKAIREKEAAEAAARAAEEVARAAEEAARVSTEGTTEVAEDVTEILQGPIITALNEITEDTTLLAETVSDNNENDPSTVTQEPSDTNAIVSTTTTTQKNIVENSPLPTGETKSARKFVSSAGGKPEVTTQKTAAQITSVDGDETVCRLSLRGKPCACRFEKTCRCDCGRITAMKQDSAVHLKKDGMKMEKGMALASEDVNAV</sequence>
<dbReference type="AlphaFoldDB" id="E9I4D2"/>
<evidence type="ECO:0000313" key="4">
    <source>
        <dbReference type="Proteomes" id="UP000000305"/>
    </source>
</evidence>
<dbReference type="EMBL" id="GL734993">
    <property type="protein sequence ID" value="EFX61148.1"/>
    <property type="molecule type" value="Genomic_DNA"/>
</dbReference>
<evidence type="ECO:0000256" key="1">
    <source>
        <dbReference type="SAM" id="Coils"/>
    </source>
</evidence>
<dbReference type="Proteomes" id="UP000000305">
    <property type="component" value="Unassembled WGS sequence"/>
</dbReference>
<evidence type="ECO:0000256" key="2">
    <source>
        <dbReference type="SAM" id="SignalP"/>
    </source>
</evidence>
<evidence type="ECO:0000313" key="3">
    <source>
        <dbReference type="EMBL" id="EFX61148.1"/>
    </source>
</evidence>
<keyword evidence="1" id="KW-0175">Coiled coil</keyword>
<reference evidence="3 4" key="1">
    <citation type="journal article" date="2011" name="Science">
        <title>The ecoresponsive genome of Daphnia pulex.</title>
        <authorList>
            <person name="Colbourne J.K."/>
            <person name="Pfrender M.E."/>
            <person name="Gilbert D."/>
            <person name="Thomas W.K."/>
            <person name="Tucker A."/>
            <person name="Oakley T.H."/>
            <person name="Tokishita S."/>
            <person name="Aerts A."/>
            <person name="Arnold G.J."/>
            <person name="Basu M.K."/>
            <person name="Bauer D.J."/>
            <person name="Caceres C.E."/>
            <person name="Carmel L."/>
            <person name="Casola C."/>
            <person name="Choi J.H."/>
            <person name="Detter J.C."/>
            <person name="Dong Q."/>
            <person name="Dusheyko S."/>
            <person name="Eads B.D."/>
            <person name="Frohlich T."/>
            <person name="Geiler-Samerotte K.A."/>
            <person name="Gerlach D."/>
            <person name="Hatcher P."/>
            <person name="Jogdeo S."/>
            <person name="Krijgsveld J."/>
            <person name="Kriventseva E.V."/>
            <person name="Kultz D."/>
            <person name="Laforsch C."/>
            <person name="Lindquist E."/>
            <person name="Lopez J."/>
            <person name="Manak J.R."/>
            <person name="Muller J."/>
            <person name="Pangilinan J."/>
            <person name="Patwardhan R.P."/>
            <person name="Pitluck S."/>
            <person name="Pritham E.J."/>
            <person name="Rechtsteiner A."/>
            <person name="Rho M."/>
            <person name="Rogozin I.B."/>
            <person name="Sakarya O."/>
            <person name="Salamov A."/>
            <person name="Schaack S."/>
            <person name="Shapiro H."/>
            <person name="Shiga Y."/>
            <person name="Skalitzky C."/>
            <person name="Smith Z."/>
            <person name="Souvorov A."/>
            <person name="Sung W."/>
            <person name="Tang Z."/>
            <person name="Tsuchiya D."/>
            <person name="Tu H."/>
            <person name="Vos H."/>
            <person name="Wang M."/>
            <person name="Wolf Y.I."/>
            <person name="Yamagata H."/>
            <person name="Yamada T."/>
            <person name="Ye Y."/>
            <person name="Shaw J.R."/>
            <person name="Andrews J."/>
            <person name="Crease T.J."/>
            <person name="Tang H."/>
            <person name="Lucas S.M."/>
            <person name="Robertson H.M."/>
            <person name="Bork P."/>
            <person name="Koonin E.V."/>
            <person name="Zdobnov E.M."/>
            <person name="Grigoriev I.V."/>
            <person name="Lynch M."/>
            <person name="Boore J.L."/>
        </authorList>
    </citation>
    <scope>NUCLEOTIDE SEQUENCE [LARGE SCALE GENOMIC DNA]</scope>
</reference>
<gene>
    <name evidence="3" type="ORF">DAPPUDRAFT_122493</name>
</gene>
<dbReference type="KEGG" id="dpx:DAPPUDRAFT_122493"/>
<dbReference type="HOGENOM" id="CLU_1171683_0_0_1"/>
<keyword evidence="4" id="KW-1185">Reference proteome</keyword>
<feature type="signal peptide" evidence="2">
    <location>
        <begin position="1"/>
        <end position="19"/>
    </location>
</feature>
<accession>E9I4D2</accession>
<organism evidence="3 4">
    <name type="scientific">Daphnia pulex</name>
    <name type="common">Water flea</name>
    <dbReference type="NCBI Taxonomy" id="6669"/>
    <lineage>
        <taxon>Eukaryota</taxon>
        <taxon>Metazoa</taxon>
        <taxon>Ecdysozoa</taxon>
        <taxon>Arthropoda</taxon>
        <taxon>Crustacea</taxon>
        <taxon>Branchiopoda</taxon>
        <taxon>Diplostraca</taxon>
        <taxon>Cladocera</taxon>
        <taxon>Anomopoda</taxon>
        <taxon>Daphniidae</taxon>
        <taxon>Daphnia</taxon>
    </lineage>
</organism>
<feature type="chain" id="PRO_5003242169" evidence="2">
    <location>
        <begin position="20"/>
        <end position="236"/>
    </location>
</feature>